<feature type="transmembrane region" description="Helical" evidence="6">
    <location>
        <begin position="22"/>
        <end position="40"/>
    </location>
</feature>
<evidence type="ECO:0000256" key="1">
    <source>
        <dbReference type="ARBA" id="ARBA00004141"/>
    </source>
</evidence>
<feature type="transmembrane region" description="Helical" evidence="6">
    <location>
        <begin position="264"/>
        <end position="284"/>
    </location>
</feature>
<dbReference type="AlphaFoldDB" id="A0A8J3A575"/>
<accession>A0A8J3A575</accession>
<dbReference type="PANTHER" id="PTHR21716">
    <property type="entry name" value="TRANSMEMBRANE PROTEIN"/>
    <property type="match status" value="1"/>
</dbReference>
<evidence type="ECO:0000256" key="6">
    <source>
        <dbReference type="SAM" id="Phobius"/>
    </source>
</evidence>
<organism evidence="7 9">
    <name type="scientific">Aquisalinus luteolus</name>
    <dbReference type="NCBI Taxonomy" id="1566827"/>
    <lineage>
        <taxon>Bacteria</taxon>
        <taxon>Pseudomonadati</taxon>
        <taxon>Pseudomonadota</taxon>
        <taxon>Alphaproteobacteria</taxon>
        <taxon>Parvularculales</taxon>
        <taxon>Parvularculaceae</taxon>
        <taxon>Aquisalinus</taxon>
    </lineage>
</organism>
<evidence type="ECO:0000313" key="9">
    <source>
        <dbReference type="Proteomes" id="UP000621856"/>
    </source>
</evidence>
<dbReference type="GO" id="GO:0016020">
    <property type="term" value="C:membrane"/>
    <property type="evidence" value="ECO:0007669"/>
    <property type="project" value="UniProtKB-SubCell"/>
</dbReference>
<evidence type="ECO:0000313" key="7">
    <source>
        <dbReference type="EMBL" id="GGH92955.1"/>
    </source>
</evidence>
<reference evidence="8 10" key="2">
    <citation type="submission" date="2020-02" db="EMBL/GenBank/DDBJ databases">
        <title>Genome sequence of Parvularcula flava strain NH6-79.</title>
        <authorList>
            <person name="Abdul Karim M.H."/>
            <person name="Lam M.Q."/>
            <person name="Chen S.J."/>
            <person name="Yahya A."/>
            <person name="Shahir S."/>
            <person name="Shamsir M.S."/>
            <person name="Chong C.S."/>
        </authorList>
    </citation>
    <scope>NUCLEOTIDE SEQUENCE [LARGE SCALE GENOMIC DNA]</scope>
    <source>
        <strain evidence="8 10">NH6-79</strain>
    </source>
</reference>
<feature type="transmembrane region" description="Helical" evidence="6">
    <location>
        <begin position="210"/>
        <end position="231"/>
    </location>
</feature>
<dbReference type="EMBL" id="VCJR02000001">
    <property type="protein sequence ID" value="NHK26639.1"/>
    <property type="molecule type" value="Genomic_DNA"/>
</dbReference>
<dbReference type="EMBL" id="BMGZ01000001">
    <property type="protein sequence ID" value="GGH92955.1"/>
    <property type="molecule type" value="Genomic_DNA"/>
</dbReference>
<dbReference type="GO" id="GO:0055085">
    <property type="term" value="P:transmembrane transport"/>
    <property type="evidence" value="ECO:0007669"/>
    <property type="project" value="TreeGrafter"/>
</dbReference>
<keyword evidence="5 6" id="KW-0472">Membrane</keyword>
<proteinExistence type="inferred from homology"/>
<dbReference type="Pfam" id="PF01594">
    <property type="entry name" value="AI-2E_transport"/>
    <property type="match status" value="1"/>
</dbReference>
<evidence type="ECO:0000256" key="4">
    <source>
        <dbReference type="ARBA" id="ARBA00022989"/>
    </source>
</evidence>
<gene>
    <name evidence="8" type="ORF">FF098_001800</name>
    <name evidence="7" type="ORF">GCM10011355_03660</name>
</gene>
<evidence type="ECO:0000256" key="5">
    <source>
        <dbReference type="ARBA" id="ARBA00023136"/>
    </source>
</evidence>
<comment type="subcellular location">
    <subcellularLocation>
        <location evidence="1">Membrane</location>
        <topology evidence="1">Multi-pass membrane protein</topology>
    </subcellularLocation>
</comment>
<evidence type="ECO:0000256" key="2">
    <source>
        <dbReference type="ARBA" id="ARBA00009773"/>
    </source>
</evidence>
<protein>
    <submittedName>
        <fullName evidence="7">AI-2E family transporter</fullName>
    </submittedName>
</protein>
<keyword evidence="10" id="KW-1185">Reference proteome</keyword>
<name>A0A8J3A575_9PROT</name>
<feature type="transmembrane region" description="Helical" evidence="6">
    <location>
        <begin position="237"/>
        <end position="257"/>
    </location>
</feature>
<comment type="caution">
    <text evidence="7">The sequence shown here is derived from an EMBL/GenBank/DDBJ whole genome shotgun (WGS) entry which is preliminary data.</text>
</comment>
<feature type="transmembrane region" description="Helical" evidence="6">
    <location>
        <begin position="156"/>
        <end position="174"/>
    </location>
</feature>
<feature type="transmembrane region" description="Helical" evidence="6">
    <location>
        <begin position="46"/>
        <end position="64"/>
    </location>
</feature>
<feature type="transmembrane region" description="Helical" evidence="6">
    <location>
        <begin position="76"/>
        <end position="96"/>
    </location>
</feature>
<evidence type="ECO:0000313" key="8">
    <source>
        <dbReference type="EMBL" id="NHK26639.1"/>
    </source>
</evidence>
<dbReference type="RefSeq" id="WP_155136545.1">
    <property type="nucleotide sequence ID" value="NZ_BMGZ01000001.1"/>
</dbReference>
<evidence type="ECO:0000256" key="3">
    <source>
        <dbReference type="ARBA" id="ARBA00022692"/>
    </source>
</evidence>
<sequence>MPDASSPKGDIASRHAALTRTFIVRALFILGLIALTYAAIKLSTVFLMATGAVVVAVIIHLIADPLHRRLKMQKKYAVLSAILILVLILAGLAWLFGSQLAAQIDTFLDELPRSVEQVRSSVETSPFGEVAMQAWNSASEQAGVALSYLRGLVSNVVNSVVGLVVIIVAGVMLASRPVSYRDGMLLLLPSQSRDRVRSVMNACGRSLKGWLIGQLISMSVIAILVSLGLLLVGVPSWLILGLLAGLAQFVPLIGPIVSAIPGLIIAASMGWVPFTWALAIYVGVQQVESNFLTPYVMNRTASLPMVLTLFSILAFTTLFGPLGAVFATPITVVLYVMVQMLYVEDTLGESLDVKGETEHDAPAGEAESN</sequence>
<reference evidence="7" key="3">
    <citation type="submission" date="2020-09" db="EMBL/GenBank/DDBJ databases">
        <authorList>
            <person name="Sun Q."/>
            <person name="Zhou Y."/>
        </authorList>
    </citation>
    <scope>NUCLEOTIDE SEQUENCE</scope>
    <source>
        <strain evidence="7">CGMCC 1.14984</strain>
    </source>
</reference>
<evidence type="ECO:0000313" key="10">
    <source>
        <dbReference type="Proteomes" id="UP000818603"/>
    </source>
</evidence>
<dbReference type="Proteomes" id="UP000621856">
    <property type="component" value="Unassembled WGS sequence"/>
</dbReference>
<comment type="similarity">
    <text evidence="2">Belongs to the autoinducer-2 exporter (AI-2E) (TC 2.A.86) family.</text>
</comment>
<keyword evidence="3 6" id="KW-0812">Transmembrane</keyword>
<keyword evidence="4 6" id="KW-1133">Transmembrane helix</keyword>
<dbReference type="PANTHER" id="PTHR21716:SF62">
    <property type="entry name" value="TRANSPORT PROTEIN YDBI-RELATED"/>
    <property type="match status" value="1"/>
</dbReference>
<feature type="transmembrane region" description="Helical" evidence="6">
    <location>
        <begin position="304"/>
        <end position="337"/>
    </location>
</feature>
<reference evidence="7" key="1">
    <citation type="journal article" date="2014" name="Int. J. Syst. Evol. Microbiol.">
        <title>Complete genome sequence of Corynebacterium casei LMG S-19264T (=DSM 44701T), isolated from a smear-ripened cheese.</title>
        <authorList>
            <consortium name="US DOE Joint Genome Institute (JGI-PGF)"/>
            <person name="Walter F."/>
            <person name="Albersmeier A."/>
            <person name="Kalinowski J."/>
            <person name="Ruckert C."/>
        </authorList>
    </citation>
    <scope>NUCLEOTIDE SEQUENCE</scope>
    <source>
        <strain evidence="7">CGMCC 1.14984</strain>
    </source>
</reference>
<dbReference type="InterPro" id="IPR002549">
    <property type="entry name" value="AI-2E-like"/>
</dbReference>
<dbReference type="Proteomes" id="UP000818603">
    <property type="component" value="Unassembled WGS sequence"/>
</dbReference>